<reference evidence="3 4" key="1">
    <citation type="submission" date="2011-12" db="EMBL/GenBank/DDBJ databases">
        <title>The Genome Sequence of Prevotella micans F0438.</title>
        <authorList>
            <consortium name="The Broad Institute Genome Sequencing Platform"/>
            <person name="Earl A."/>
            <person name="Ward D."/>
            <person name="Feldgarden M."/>
            <person name="Gevers D."/>
            <person name="Izard J."/>
            <person name="Baranova O.V."/>
            <person name="Blanton J.M."/>
            <person name="Wade W.G."/>
            <person name="Dewhirst F.E."/>
            <person name="Young S.K."/>
            <person name="Zeng Q."/>
            <person name="Gargeya S."/>
            <person name="Fitzgerald M."/>
            <person name="Haas B."/>
            <person name="Abouelleil A."/>
            <person name="Alvarado L."/>
            <person name="Arachchi H.M."/>
            <person name="Berlin A."/>
            <person name="Chapman S.B."/>
            <person name="Gearin G."/>
            <person name="Goldberg J."/>
            <person name="Griggs A."/>
            <person name="Gujja S."/>
            <person name="Hansen M."/>
            <person name="Heiman D."/>
            <person name="Howarth C."/>
            <person name="Larimer J."/>
            <person name="Lui A."/>
            <person name="MacDonald P.J.P."/>
            <person name="McCowen C."/>
            <person name="Montmayeur A."/>
            <person name="Murphy C."/>
            <person name="Neiman D."/>
            <person name="Pearson M."/>
            <person name="Priest M."/>
            <person name="Roberts A."/>
            <person name="Saif S."/>
            <person name="Shea T."/>
            <person name="Sisk P."/>
            <person name="Stolte C."/>
            <person name="Sykes S."/>
            <person name="Wortman J."/>
            <person name="Nusbaum C."/>
            <person name="Birren B."/>
        </authorList>
    </citation>
    <scope>NUCLEOTIDE SEQUENCE [LARGE SCALE GENOMIC DNA]</scope>
    <source>
        <strain evidence="3 4">F0438</strain>
    </source>
</reference>
<organism evidence="3 4">
    <name type="scientific">Prevotella micans F0438</name>
    <dbReference type="NCBI Taxonomy" id="883158"/>
    <lineage>
        <taxon>Bacteria</taxon>
        <taxon>Pseudomonadati</taxon>
        <taxon>Bacteroidota</taxon>
        <taxon>Bacteroidia</taxon>
        <taxon>Bacteroidales</taxon>
        <taxon>Prevotellaceae</taxon>
        <taxon>Prevotella</taxon>
    </lineage>
</organism>
<dbReference type="eggNOG" id="COG2091">
    <property type="taxonomic scope" value="Bacteria"/>
</dbReference>
<dbReference type="PATRIC" id="fig|883158.3.peg.334"/>
<dbReference type="Pfam" id="PF01648">
    <property type="entry name" value="ACPS"/>
    <property type="match status" value="1"/>
</dbReference>
<keyword evidence="4" id="KW-1185">Reference proteome</keyword>
<dbReference type="EMBL" id="AGWK01000009">
    <property type="protein sequence ID" value="EHO74162.1"/>
    <property type="molecule type" value="Genomic_DNA"/>
</dbReference>
<dbReference type="AlphaFoldDB" id="H1Q085"/>
<evidence type="ECO:0000256" key="1">
    <source>
        <dbReference type="ARBA" id="ARBA00022679"/>
    </source>
</evidence>
<dbReference type="STRING" id="883158.HMPREF9140_00323"/>
<proteinExistence type="predicted"/>
<dbReference type="RefSeq" id="WP_006951278.1">
    <property type="nucleotide sequence ID" value="NZ_JH594521.1"/>
</dbReference>
<dbReference type="InterPro" id="IPR008278">
    <property type="entry name" value="4-PPantetheinyl_Trfase_dom"/>
</dbReference>
<dbReference type="HOGENOM" id="CLU_104083_3_0_10"/>
<protein>
    <recommendedName>
        <fullName evidence="2">4'-phosphopantetheinyl transferase domain-containing protein</fullName>
    </recommendedName>
</protein>
<dbReference type="Gene3D" id="3.90.470.20">
    <property type="entry name" value="4'-phosphopantetheinyl transferase domain"/>
    <property type="match status" value="1"/>
</dbReference>
<feature type="domain" description="4'-phosphopantetheinyl transferase" evidence="2">
    <location>
        <begin position="80"/>
        <end position="137"/>
    </location>
</feature>
<evidence type="ECO:0000313" key="4">
    <source>
        <dbReference type="Proteomes" id="UP000016023"/>
    </source>
</evidence>
<dbReference type="InterPro" id="IPR037143">
    <property type="entry name" value="4-PPantetheinyl_Trfase_dom_sf"/>
</dbReference>
<evidence type="ECO:0000259" key="2">
    <source>
        <dbReference type="Pfam" id="PF01648"/>
    </source>
</evidence>
<gene>
    <name evidence="3" type="ORF">HMPREF9140_00323</name>
</gene>
<accession>H1Q085</accession>
<evidence type="ECO:0000313" key="3">
    <source>
        <dbReference type="EMBL" id="EHO74162.1"/>
    </source>
</evidence>
<dbReference type="Proteomes" id="UP000016023">
    <property type="component" value="Unassembled WGS sequence"/>
</dbReference>
<dbReference type="GO" id="GO:0008897">
    <property type="term" value="F:holo-[acyl-carrier-protein] synthase activity"/>
    <property type="evidence" value="ECO:0007669"/>
    <property type="project" value="InterPro"/>
</dbReference>
<comment type="caution">
    <text evidence="3">The sequence shown here is derived from an EMBL/GenBank/DDBJ whole genome shotgun (WGS) entry which is preliminary data.</text>
</comment>
<sequence length="170" mass="19506">MSRIIIKQITDNGTKLGIIKISNGRQAEQQAEKQLLHVMLGKDVELTHGPDGEPIIPGNNISISHTKGHLAIILSPTHHVGIDIEYRSERIRRIAHRFLRIDEPFKTINDLLAAWCAKEALFKLHHKAKLTYQEMKIVPSERIAIDTRHKTVTPYTIKTTREYTLLYMLE</sequence>
<name>H1Q085_9BACT</name>
<dbReference type="SUPFAM" id="SSF56214">
    <property type="entry name" value="4'-phosphopantetheinyl transferase"/>
    <property type="match status" value="1"/>
</dbReference>
<keyword evidence="1" id="KW-0808">Transferase</keyword>
<dbReference type="GO" id="GO:0000287">
    <property type="term" value="F:magnesium ion binding"/>
    <property type="evidence" value="ECO:0007669"/>
    <property type="project" value="InterPro"/>
</dbReference>